<dbReference type="Gene3D" id="3.40.50.300">
    <property type="entry name" value="P-loop containing nucleotide triphosphate hydrolases"/>
    <property type="match status" value="1"/>
</dbReference>
<dbReference type="GO" id="GO:0009898">
    <property type="term" value="C:cytoplasmic side of plasma membrane"/>
    <property type="evidence" value="ECO:0007669"/>
    <property type="project" value="TreeGrafter"/>
</dbReference>
<sequence>MKPIVLVTRNTVYDLRMRRLLEGKLRSIPGEFLGIGTSLVVDRVGDAPKVALLGPELSESETLTLAAALVERHPRIGLVIVETERGDPETWIGRGVHAVIPAAATDAKTLDLLTRLQTWLAVYGGEQDPAEFGGIDRATDAPVAAAPEADAGARDQEVVWVAETAGQTREEAKRAAPAAAAQGRATATVLAPERPAPEKAEPDAPPRMAPPPPPPASWAAEPKPEPRPDPVADAAPTAPEQPAEPETPKVPSEVVVVAAPKGGQGKTTAAINLAVGLAEVAPGQVVLVDADLQFGDIASALDLPDSRTIVSALETRSEDDLVDQLVRHEDDFFVLPAPPSPEDAEHVGPADLVAIVRRLNRRFRYVVVDTTPGVGAHSLALIRAATDGVFIANINVPSLNAMRKELQLLADTEGMPPNRHMVLNFTDRRAGLTPAEAVEVVGTPFDVEVPRSVAVLFASNEGVPLIHHDVRDAAAKALRRLVQRIDPAAVPTRRRIHRRWRAS</sequence>
<dbReference type="GO" id="GO:0005524">
    <property type="term" value="F:ATP binding"/>
    <property type="evidence" value="ECO:0007669"/>
    <property type="project" value="TreeGrafter"/>
</dbReference>
<feature type="compositionally biased region" description="Pro residues" evidence="1">
    <location>
        <begin position="205"/>
        <end position="216"/>
    </location>
</feature>
<feature type="compositionally biased region" description="Low complexity" evidence="1">
    <location>
        <begin position="231"/>
        <end position="241"/>
    </location>
</feature>
<comment type="caution">
    <text evidence="3">The sequence shown here is derived from an EMBL/GenBank/DDBJ whole genome shotgun (WGS) entry which is preliminary data.</text>
</comment>
<dbReference type="Proteomes" id="UP001144396">
    <property type="component" value="Unassembled WGS sequence"/>
</dbReference>
<dbReference type="InterPro" id="IPR050625">
    <property type="entry name" value="ParA/MinD_ATPase"/>
</dbReference>
<organism evidence="3 4">
    <name type="scientific">Agromyces rhizosphaerae</name>
    <dbReference type="NCBI Taxonomy" id="88374"/>
    <lineage>
        <taxon>Bacteria</taxon>
        <taxon>Bacillati</taxon>
        <taxon>Actinomycetota</taxon>
        <taxon>Actinomycetes</taxon>
        <taxon>Micrococcales</taxon>
        <taxon>Microbacteriaceae</taxon>
        <taxon>Agromyces</taxon>
    </lineage>
</organism>
<dbReference type="Pfam" id="PF01656">
    <property type="entry name" value="CbiA"/>
    <property type="match status" value="1"/>
</dbReference>
<name>A0A9W6CVI8_9MICO</name>
<reference evidence="3" key="1">
    <citation type="submission" date="2022-12" db="EMBL/GenBank/DDBJ databases">
        <title>Reference genome sequencing for broad-spectrum identification of bacterial and archaeal isolates by mass spectrometry.</title>
        <authorList>
            <person name="Sekiguchi Y."/>
            <person name="Tourlousse D.M."/>
        </authorList>
    </citation>
    <scope>NUCLEOTIDE SEQUENCE</scope>
    <source>
        <strain evidence="3">14</strain>
    </source>
</reference>
<evidence type="ECO:0000313" key="3">
    <source>
        <dbReference type="EMBL" id="GLI26841.1"/>
    </source>
</evidence>
<evidence type="ECO:0000259" key="2">
    <source>
        <dbReference type="Pfam" id="PF01656"/>
    </source>
</evidence>
<dbReference type="PANTHER" id="PTHR43384:SF13">
    <property type="entry name" value="SLR0110 PROTEIN"/>
    <property type="match status" value="1"/>
</dbReference>
<protein>
    <recommendedName>
        <fullName evidence="2">CobQ/CobB/MinD/ParA nucleotide binding domain-containing protein</fullName>
    </recommendedName>
</protein>
<accession>A0A9W6CVI8</accession>
<feature type="region of interest" description="Disordered" evidence="1">
    <location>
        <begin position="169"/>
        <end position="251"/>
    </location>
</feature>
<dbReference type="AlphaFoldDB" id="A0A9W6CVI8"/>
<evidence type="ECO:0000313" key="4">
    <source>
        <dbReference type="Proteomes" id="UP001144396"/>
    </source>
</evidence>
<feature type="domain" description="CobQ/CobB/MinD/ParA nucleotide binding" evidence="2">
    <location>
        <begin position="255"/>
        <end position="464"/>
    </location>
</feature>
<dbReference type="GO" id="GO:0005829">
    <property type="term" value="C:cytosol"/>
    <property type="evidence" value="ECO:0007669"/>
    <property type="project" value="TreeGrafter"/>
</dbReference>
<dbReference type="EMBL" id="BSDP01000001">
    <property type="protein sequence ID" value="GLI26841.1"/>
    <property type="molecule type" value="Genomic_DNA"/>
</dbReference>
<dbReference type="SUPFAM" id="SSF52540">
    <property type="entry name" value="P-loop containing nucleoside triphosphate hydrolases"/>
    <property type="match status" value="1"/>
</dbReference>
<dbReference type="PANTHER" id="PTHR43384">
    <property type="entry name" value="SEPTUM SITE-DETERMINING PROTEIN MIND HOMOLOG, CHLOROPLASTIC-RELATED"/>
    <property type="match status" value="1"/>
</dbReference>
<dbReference type="InterPro" id="IPR027417">
    <property type="entry name" value="P-loop_NTPase"/>
</dbReference>
<feature type="compositionally biased region" description="Low complexity" evidence="1">
    <location>
        <begin position="175"/>
        <end position="193"/>
    </location>
</feature>
<proteinExistence type="predicted"/>
<gene>
    <name evidence="3" type="ORF">ARHIZOSPH14_10830</name>
</gene>
<feature type="compositionally biased region" description="Basic and acidic residues" evidence="1">
    <location>
        <begin position="195"/>
        <end position="204"/>
    </location>
</feature>
<dbReference type="RefSeq" id="WP_281882854.1">
    <property type="nucleotide sequence ID" value="NZ_BSDP01000001.1"/>
</dbReference>
<evidence type="ECO:0000256" key="1">
    <source>
        <dbReference type="SAM" id="MobiDB-lite"/>
    </source>
</evidence>
<dbReference type="InterPro" id="IPR002586">
    <property type="entry name" value="CobQ/CobB/MinD/ParA_Nub-bd_dom"/>
</dbReference>
<keyword evidence="4" id="KW-1185">Reference proteome</keyword>
<dbReference type="GO" id="GO:0016887">
    <property type="term" value="F:ATP hydrolysis activity"/>
    <property type="evidence" value="ECO:0007669"/>
    <property type="project" value="TreeGrafter"/>
</dbReference>
<dbReference type="GO" id="GO:0051782">
    <property type="term" value="P:negative regulation of cell division"/>
    <property type="evidence" value="ECO:0007669"/>
    <property type="project" value="TreeGrafter"/>
</dbReference>